<feature type="transmembrane region" description="Helical" evidence="1">
    <location>
        <begin position="71"/>
        <end position="89"/>
    </location>
</feature>
<keyword evidence="4" id="KW-1185">Reference proteome</keyword>
<sequence length="157" mass="18510">MSNNASEDFKRFFRIISFILFIIYLMFLINVLFLDEKYGRVTGVKGYNLEFFKTIKNYIKYSGTNTIMRNIFGNIVAFMPFGFFIPVLLRKTRHLIIMILLSGLMSLLVEVLQYHFAVGSFDVDDIILNTVGGFLGYLIYKICYYIYYGFKYLHIQK</sequence>
<dbReference type="Proteomes" id="UP001144256">
    <property type="component" value="Unassembled WGS sequence"/>
</dbReference>
<comment type="caution">
    <text evidence="3">The sequence shown here is derived from an EMBL/GenBank/DDBJ whole genome shotgun (WGS) entry which is preliminary data.</text>
</comment>
<dbReference type="Pfam" id="PF04892">
    <property type="entry name" value="VanZ"/>
    <property type="match status" value="1"/>
</dbReference>
<feature type="transmembrane region" description="Helical" evidence="1">
    <location>
        <begin position="126"/>
        <end position="147"/>
    </location>
</feature>
<protein>
    <recommendedName>
        <fullName evidence="2">VanZ-like domain-containing protein</fullName>
    </recommendedName>
</protein>
<keyword evidence="1" id="KW-0812">Transmembrane</keyword>
<evidence type="ECO:0000313" key="4">
    <source>
        <dbReference type="Proteomes" id="UP001144256"/>
    </source>
</evidence>
<dbReference type="RefSeq" id="WP_281819345.1">
    <property type="nucleotide sequence ID" value="NZ_BRLB01000024.1"/>
</dbReference>
<evidence type="ECO:0000256" key="1">
    <source>
        <dbReference type="SAM" id="Phobius"/>
    </source>
</evidence>
<evidence type="ECO:0000259" key="2">
    <source>
        <dbReference type="Pfam" id="PF04892"/>
    </source>
</evidence>
<keyword evidence="1" id="KW-1133">Transmembrane helix</keyword>
<evidence type="ECO:0000313" key="3">
    <source>
        <dbReference type="EMBL" id="GKX31981.1"/>
    </source>
</evidence>
<feature type="transmembrane region" description="Helical" evidence="1">
    <location>
        <begin position="96"/>
        <end position="114"/>
    </location>
</feature>
<dbReference type="PANTHER" id="PTHR36834">
    <property type="entry name" value="MEMBRANE PROTEIN-RELATED"/>
    <property type="match status" value="1"/>
</dbReference>
<keyword evidence="1" id="KW-0472">Membrane</keyword>
<dbReference type="InterPro" id="IPR053150">
    <property type="entry name" value="Teicoplanin_resist-assoc"/>
</dbReference>
<dbReference type="PANTHER" id="PTHR36834:SF1">
    <property type="entry name" value="INTEGRAL MEMBRANE PROTEIN"/>
    <property type="match status" value="1"/>
</dbReference>
<gene>
    <name evidence="3" type="ORF">SH1V18_44610</name>
</gene>
<dbReference type="AlphaFoldDB" id="A0A9W6DG66"/>
<dbReference type="EMBL" id="BRLB01000024">
    <property type="protein sequence ID" value="GKX31981.1"/>
    <property type="molecule type" value="Genomic_DNA"/>
</dbReference>
<organism evidence="3 4">
    <name type="scientific">Vallitalea longa</name>
    <dbReference type="NCBI Taxonomy" id="2936439"/>
    <lineage>
        <taxon>Bacteria</taxon>
        <taxon>Bacillati</taxon>
        <taxon>Bacillota</taxon>
        <taxon>Clostridia</taxon>
        <taxon>Lachnospirales</taxon>
        <taxon>Vallitaleaceae</taxon>
        <taxon>Vallitalea</taxon>
    </lineage>
</organism>
<accession>A0A9W6DG66</accession>
<feature type="domain" description="VanZ-like" evidence="2">
    <location>
        <begin position="21"/>
        <end position="143"/>
    </location>
</feature>
<feature type="transmembrane region" description="Helical" evidence="1">
    <location>
        <begin position="12"/>
        <end position="33"/>
    </location>
</feature>
<dbReference type="InterPro" id="IPR006976">
    <property type="entry name" value="VanZ-like"/>
</dbReference>
<name>A0A9W6DG66_9FIRM</name>
<proteinExistence type="predicted"/>
<reference evidence="3" key="1">
    <citation type="submission" date="2022-06" db="EMBL/GenBank/DDBJ databases">
        <title>Vallitalea longa sp. nov., an anaerobic bacterium isolated from marine sediment.</title>
        <authorList>
            <person name="Hirano S."/>
            <person name="Terahara T."/>
            <person name="Mori K."/>
            <person name="Hamada M."/>
            <person name="Matsumoto R."/>
            <person name="Kobayashi T."/>
        </authorList>
    </citation>
    <scope>NUCLEOTIDE SEQUENCE</scope>
    <source>
        <strain evidence="3">SH18-1</strain>
    </source>
</reference>